<dbReference type="EMBL" id="LR796943">
    <property type="protein sequence ID" value="CAB4176746.1"/>
    <property type="molecule type" value="Genomic_DNA"/>
</dbReference>
<protein>
    <submittedName>
        <fullName evidence="2">Uncharacterized protein</fullName>
    </submittedName>
</protein>
<feature type="transmembrane region" description="Helical" evidence="1">
    <location>
        <begin position="15"/>
        <end position="35"/>
    </location>
</feature>
<reference evidence="2" key="1">
    <citation type="submission" date="2020-05" db="EMBL/GenBank/DDBJ databases">
        <authorList>
            <person name="Chiriac C."/>
            <person name="Salcher M."/>
            <person name="Ghai R."/>
            <person name="Kavagutti S V."/>
        </authorList>
    </citation>
    <scope>NUCLEOTIDE SEQUENCE</scope>
</reference>
<proteinExistence type="predicted"/>
<keyword evidence="1" id="KW-0472">Membrane</keyword>
<dbReference type="EMBL" id="LR797536">
    <property type="protein sequence ID" value="CAB4223398.1"/>
    <property type="molecule type" value="Genomic_DNA"/>
</dbReference>
<accession>A0A6J5Q363</accession>
<organism evidence="2">
    <name type="scientific">uncultured Caudovirales phage</name>
    <dbReference type="NCBI Taxonomy" id="2100421"/>
    <lineage>
        <taxon>Viruses</taxon>
        <taxon>Duplodnaviria</taxon>
        <taxon>Heunggongvirae</taxon>
        <taxon>Uroviricota</taxon>
        <taxon>Caudoviricetes</taxon>
        <taxon>Peduoviridae</taxon>
        <taxon>Maltschvirus</taxon>
        <taxon>Maltschvirus maltsch</taxon>
    </lineage>
</organism>
<dbReference type="EMBL" id="LR797367">
    <property type="protein sequence ID" value="CAB4210997.1"/>
    <property type="molecule type" value="Genomic_DNA"/>
</dbReference>
<name>A0A6J5Q363_9CAUD</name>
<keyword evidence="1" id="KW-0812">Transmembrane</keyword>
<evidence type="ECO:0000313" key="2">
    <source>
        <dbReference type="EMBL" id="CAB4176746.1"/>
    </source>
</evidence>
<evidence type="ECO:0000313" key="4">
    <source>
        <dbReference type="EMBL" id="CAB4223398.1"/>
    </source>
</evidence>
<evidence type="ECO:0000313" key="3">
    <source>
        <dbReference type="EMBL" id="CAB4210997.1"/>
    </source>
</evidence>
<sequence length="37" mass="3843">MLEAVKVFWAANKATIVMVVAGVITLAVLALLFGANP</sequence>
<keyword evidence="1" id="KW-1133">Transmembrane helix</keyword>
<evidence type="ECO:0000256" key="1">
    <source>
        <dbReference type="SAM" id="Phobius"/>
    </source>
</evidence>
<gene>
    <name evidence="3" type="ORF">UFOVP1425_60</name>
    <name evidence="4" type="ORF">UFOVP1672_38</name>
    <name evidence="2" type="ORF">UFOVP988_60</name>
</gene>